<name>A0A6N8U7X0_9FIRM</name>
<dbReference type="Pfam" id="PF07454">
    <property type="entry name" value="SpoIIP"/>
    <property type="match status" value="1"/>
</dbReference>
<dbReference type="AlphaFoldDB" id="A0A6N8U7X0"/>
<sequence>MRTNLKIIFKLIALSAFLLATPFFGSIKDKLSKNEVLTSLVYHQRTLSEPQSIKDQLNVITKNSTVNIPNETDQEKEYKTTQDQDAPVVPEAPKISASDKKEKKRIYIYNTHQQEGYQGGKTVMDGAQVLAEKLQKAGIDVVVETNDFVAYGRSQGWDYNSSYAVSNKFINDAFANYGGFDLVIDLHRDSVPREACFTEINGKSYARVMTVIGGLSKNVSASTKIATTLTDIINQDVNGIMKAPMTREAYYNQQMSPNMILIEVGADQNTFEEVTNSLDVLAKAIEKMMG</sequence>
<gene>
    <name evidence="1" type="ORF">GSF08_08355</name>
</gene>
<dbReference type="RefSeq" id="WP_160625348.1">
    <property type="nucleotide sequence ID" value="NZ_WUUQ01000002.1"/>
</dbReference>
<dbReference type="SUPFAM" id="SSF53187">
    <property type="entry name" value="Zn-dependent exopeptidases"/>
    <property type="match status" value="1"/>
</dbReference>
<organism evidence="1 2">
    <name type="scientific">Copranaerobaculum intestinale</name>
    <dbReference type="NCBI Taxonomy" id="2692629"/>
    <lineage>
        <taxon>Bacteria</taxon>
        <taxon>Bacillati</taxon>
        <taxon>Bacillota</taxon>
        <taxon>Erysipelotrichia</taxon>
        <taxon>Erysipelotrichales</taxon>
        <taxon>Erysipelotrichaceae</taxon>
        <taxon>Copranaerobaculum</taxon>
    </lineage>
</organism>
<comment type="caution">
    <text evidence="1">The sequence shown here is derived from an EMBL/GenBank/DDBJ whole genome shotgun (WGS) entry which is preliminary data.</text>
</comment>
<evidence type="ECO:0000313" key="2">
    <source>
        <dbReference type="Proteomes" id="UP000434036"/>
    </source>
</evidence>
<reference evidence="1 2" key="2">
    <citation type="submission" date="2020-01" db="EMBL/GenBank/DDBJ databases">
        <title>Clostridiaceae sp. nov. isolated from the gut of human by culturomics.</title>
        <authorList>
            <person name="Chang Y."/>
        </authorList>
    </citation>
    <scope>NUCLEOTIDE SEQUENCE [LARGE SCALE GENOMIC DNA]</scope>
    <source>
        <strain evidence="1 2">DONG20-135</strain>
    </source>
</reference>
<reference evidence="1 2" key="1">
    <citation type="submission" date="2019-12" db="EMBL/GenBank/DDBJ databases">
        <authorList>
            <person name="Yang R."/>
        </authorList>
    </citation>
    <scope>NUCLEOTIDE SEQUENCE [LARGE SCALE GENOMIC DNA]</scope>
    <source>
        <strain evidence="1 2">DONG20-135</strain>
    </source>
</reference>
<accession>A0A6N8U7X0</accession>
<evidence type="ECO:0000313" key="1">
    <source>
        <dbReference type="EMBL" id="MXQ73951.1"/>
    </source>
</evidence>
<dbReference type="NCBIfam" id="TIGR02867">
    <property type="entry name" value="spore_II_P"/>
    <property type="match status" value="1"/>
</dbReference>
<dbReference type="Proteomes" id="UP000434036">
    <property type="component" value="Unassembled WGS sequence"/>
</dbReference>
<dbReference type="InterPro" id="IPR010897">
    <property type="entry name" value="Spore_II_P"/>
</dbReference>
<proteinExistence type="predicted"/>
<protein>
    <submittedName>
        <fullName evidence="1">Stage II sporulation protein P</fullName>
    </submittedName>
</protein>
<dbReference type="EMBL" id="WUUQ01000002">
    <property type="protein sequence ID" value="MXQ73951.1"/>
    <property type="molecule type" value="Genomic_DNA"/>
</dbReference>
<keyword evidence="2" id="KW-1185">Reference proteome</keyword>